<dbReference type="EMBL" id="JABTTQ020000006">
    <property type="protein sequence ID" value="KAK6153198.1"/>
    <property type="molecule type" value="Genomic_DNA"/>
</dbReference>
<dbReference type="Proteomes" id="UP001318860">
    <property type="component" value="Unassembled WGS sequence"/>
</dbReference>
<feature type="compositionally biased region" description="Basic and acidic residues" evidence="1">
    <location>
        <begin position="239"/>
        <end position="253"/>
    </location>
</feature>
<organism evidence="2 3">
    <name type="scientific">Rehmannia glutinosa</name>
    <name type="common">Chinese foxglove</name>
    <dbReference type="NCBI Taxonomy" id="99300"/>
    <lineage>
        <taxon>Eukaryota</taxon>
        <taxon>Viridiplantae</taxon>
        <taxon>Streptophyta</taxon>
        <taxon>Embryophyta</taxon>
        <taxon>Tracheophyta</taxon>
        <taxon>Spermatophyta</taxon>
        <taxon>Magnoliopsida</taxon>
        <taxon>eudicotyledons</taxon>
        <taxon>Gunneridae</taxon>
        <taxon>Pentapetalae</taxon>
        <taxon>asterids</taxon>
        <taxon>lamiids</taxon>
        <taxon>Lamiales</taxon>
        <taxon>Orobanchaceae</taxon>
        <taxon>Rehmannieae</taxon>
        <taxon>Rehmannia</taxon>
    </lineage>
</organism>
<sequence>MARGQQKTQVNIGGTSSGAGEANAQPKKRKRGSRVVKKSVKDLFPILTSRTSPKVLVEAMASFTDEQKHDVVEMRFESLLMLRISEFPGRLIYWLTENFNPMSSELVLANGKYLHIDWKDVQRVLGFPNGPLAIDKKSSAESSQLYEEWPSLFGREHYRMTPTEVCGKMAGCEDGGSTDKIKERNSFELNNGGYGFGFVDGPYDGESSSGCNDALMDAPAEKHDNIQGSNMLDGGVQDDQDRNDAGGHAKEGNIHGNEASAAVNVGKDVGKAASKTGQNKLKKSSVVGAPVAGLCTSSHEIDPSLDLDEMQQMVAKWMFEKTGADEEELVYKVGDRSLWRREMESLRHAEYVSVDVVSVWSMILNARESLRSKSAPTRFFATAYSTMYSIVVPKYRLDDKSALAIFSTSFDAEVGVETTAKLQKIELIMRSAKRNDVTKYAIIPHRRQSAQNSRTIQIKDNTHECSYKIKDQSNGVFESSAHQTLYQSFAQTYKTQTSRLRHHQNTKGNCPISDPGTAAPRCSTRSALPGAATPLLFTLALQRLFFVLRRHPNQECKNEKKEDNDKNHTIIKIEAKNLVGEVLLLKL</sequence>
<accession>A0ABR0X1P9</accession>
<name>A0ABR0X1P9_REHGL</name>
<reference evidence="2 3" key="1">
    <citation type="journal article" date="2021" name="Comput. Struct. Biotechnol. J.">
        <title>De novo genome assembly of the potent medicinal plant Rehmannia glutinosa using nanopore technology.</title>
        <authorList>
            <person name="Ma L."/>
            <person name="Dong C."/>
            <person name="Song C."/>
            <person name="Wang X."/>
            <person name="Zheng X."/>
            <person name="Niu Y."/>
            <person name="Chen S."/>
            <person name="Feng W."/>
        </authorList>
    </citation>
    <scope>NUCLEOTIDE SEQUENCE [LARGE SCALE GENOMIC DNA]</scope>
    <source>
        <strain evidence="2">DH-2019</strain>
    </source>
</reference>
<feature type="compositionally biased region" description="Polar residues" evidence="1">
    <location>
        <begin position="1"/>
        <end position="14"/>
    </location>
</feature>
<keyword evidence="3" id="KW-1185">Reference proteome</keyword>
<dbReference type="PANTHER" id="PTHR34835:SF90">
    <property type="entry name" value="AMINOTRANSFERASE-LIKE PLANT MOBILE DOMAIN-CONTAINING PROTEIN"/>
    <property type="match status" value="1"/>
</dbReference>
<evidence type="ECO:0000313" key="2">
    <source>
        <dbReference type="EMBL" id="KAK6153198.1"/>
    </source>
</evidence>
<dbReference type="PANTHER" id="PTHR34835">
    <property type="entry name" value="OS07G0283600 PROTEIN-RELATED"/>
    <property type="match status" value="1"/>
</dbReference>
<proteinExistence type="predicted"/>
<evidence type="ECO:0000256" key="1">
    <source>
        <dbReference type="SAM" id="MobiDB-lite"/>
    </source>
</evidence>
<feature type="region of interest" description="Disordered" evidence="1">
    <location>
        <begin position="1"/>
        <end position="33"/>
    </location>
</feature>
<evidence type="ECO:0000313" key="3">
    <source>
        <dbReference type="Proteomes" id="UP001318860"/>
    </source>
</evidence>
<gene>
    <name evidence="2" type="ORF">DH2020_012837</name>
</gene>
<comment type="caution">
    <text evidence="2">The sequence shown here is derived from an EMBL/GenBank/DDBJ whole genome shotgun (WGS) entry which is preliminary data.</text>
</comment>
<feature type="region of interest" description="Disordered" evidence="1">
    <location>
        <begin position="231"/>
        <end position="258"/>
    </location>
</feature>
<protein>
    <submittedName>
        <fullName evidence="2">Uncharacterized protein</fullName>
    </submittedName>
</protein>